<keyword evidence="2" id="KW-0808">Transferase</keyword>
<gene>
    <name evidence="2" type="ORF">C1637_03280</name>
    <name evidence="1" type="ORF">EG342_06675</name>
</gene>
<keyword evidence="4" id="KW-1185">Reference proteome</keyword>
<dbReference type="EMBL" id="PPEH01000001">
    <property type="protein sequence ID" value="PNW15457.1"/>
    <property type="molecule type" value="Genomic_DNA"/>
</dbReference>
<sequence length="244" mass="29338">MAIPKQIFQTFKSKKLPWITRWHIWNMKRKNPEYEYHFYDDDDIRKFITEEFPPRYIEMYTRLTIGAAKADFFRYAVLYKKGGIYLDIDSAVTQPFKHLIKEDDEAVISVERHIDLYLQWALIFNKNHPFLKNTLEMMMDNIATHRYPNDIHSTTGPRVFTNAINQTLDEKPDIPFRLFDGIEFRGYLQFKYKLGKFFLYERKAEHWKKKQMAQDIITQKVRALILFCADHLSAFTFEGIENLI</sequence>
<evidence type="ECO:0000313" key="3">
    <source>
        <dbReference type="Proteomes" id="UP000236262"/>
    </source>
</evidence>
<dbReference type="PANTHER" id="PTHR31834">
    <property type="entry name" value="INITIATION-SPECIFIC ALPHA-1,6-MANNOSYLTRANSFERASE"/>
    <property type="match status" value="1"/>
</dbReference>
<dbReference type="Proteomes" id="UP000279972">
    <property type="component" value="Chromosome"/>
</dbReference>
<dbReference type="Gene3D" id="3.90.550.20">
    <property type="match status" value="1"/>
</dbReference>
<accession>A0A3G6RXS2</accession>
<reference evidence="1 4" key="2">
    <citation type="submission" date="2018-11" db="EMBL/GenBank/DDBJ databases">
        <title>Proposal to divide the Flavobacteriaceae and reorganize its genera based on Amino Acid Identity values calculated from whole genome sequences.</title>
        <authorList>
            <person name="Nicholson A.C."/>
            <person name="Gulvik C.A."/>
            <person name="Whitney A.M."/>
            <person name="Humrighouse B.W."/>
            <person name="Bell M."/>
            <person name="Holmes B."/>
            <person name="Steigerwalt A.G."/>
            <person name="Villarma A."/>
            <person name="Sheth M."/>
            <person name="Batra D."/>
            <person name="Pryor J."/>
            <person name="Bernardet J.-F."/>
            <person name="Hugo C."/>
            <person name="Kampfer P."/>
            <person name="Newman J."/>
            <person name="McQuiston J.R."/>
        </authorList>
    </citation>
    <scope>NUCLEOTIDE SEQUENCE [LARGE SCALE GENOMIC DNA]</scope>
    <source>
        <strain evidence="1 4">KC_1864</strain>
    </source>
</reference>
<dbReference type="Proteomes" id="UP000236262">
    <property type="component" value="Unassembled WGS sequence"/>
</dbReference>
<dbReference type="GO" id="GO:0006487">
    <property type="term" value="P:protein N-linked glycosylation"/>
    <property type="evidence" value="ECO:0007669"/>
    <property type="project" value="TreeGrafter"/>
</dbReference>
<evidence type="ECO:0000313" key="2">
    <source>
        <dbReference type="EMBL" id="PNW15457.1"/>
    </source>
</evidence>
<evidence type="ECO:0000313" key="1">
    <source>
        <dbReference type="EMBL" id="AZA81608.1"/>
    </source>
</evidence>
<dbReference type="GO" id="GO:0000009">
    <property type="term" value="F:alpha-1,6-mannosyltransferase activity"/>
    <property type="evidence" value="ECO:0007669"/>
    <property type="project" value="InterPro"/>
</dbReference>
<organism evidence="2 3">
    <name type="scientific">Chryseobacterium lactis</name>
    <dbReference type="NCBI Taxonomy" id="1241981"/>
    <lineage>
        <taxon>Bacteria</taxon>
        <taxon>Pseudomonadati</taxon>
        <taxon>Bacteroidota</taxon>
        <taxon>Flavobacteriia</taxon>
        <taxon>Flavobacteriales</taxon>
        <taxon>Weeksellaceae</taxon>
        <taxon>Chryseobacterium group</taxon>
        <taxon>Chryseobacterium</taxon>
    </lineage>
</organism>
<protein>
    <submittedName>
        <fullName evidence="2">Glycosyl transferase</fullName>
    </submittedName>
</protein>
<name>A0A3G6RXS2_CHRLC</name>
<dbReference type="InterPro" id="IPR039367">
    <property type="entry name" value="Och1-like"/>
</dbReference>
<reference evidence="2 3" key="1">
    <citation type="submission" date="2018-01" db="EMBL/GenBank/DDBJ databases">
        <title>Draft genome sequences of Chryseobacterium lactis NCTC11390, Chryseobacterium oncorhynchi 701B-08, and Chryseobacterium viscerum 687B-08.</title>
        <authorList>
            <person name="Jeong J.-J."/>
            <person name="Lee Y.J."/>
            <person name="Park B."/>
            <person name="Choi I.-G."/>
            <person name="Kim K.D."/>
        </authorList>
    </citation>
    <scope>NUCLEOTIDE SEQUENCE [LARGE SCALE GENOMIC DNA]</scope>
    <source>
        <strain evidence="2 3">NCTC11390</strain>
    </source>
</reference>
<proteinExistence type="predicted"/>
<evidence type="ECO:0000313" key="4">
    <source>
        <dbReference type="Proteomes" id="UP000279972"/>
    </source>
</evidence>
<dbReference type="InterPro" id="IPR029044">
    <property type="entry name" value="Nucleotide-diphossugar_trans"/>
</dbReference>
<dbReference type="RefSeq" id="WP_103288959.1">
    <property type="nucleotide sequence ID" value="NZ_CP033924.1"/>
</dbReference>
<dbReference type="Pfam" id="PF04488">
    <property type="entry name" value="Gly_transf_sug"/>
    <property type="match status" value="1"/>
</dbReference>
<dbReference type="KEGG" id="clac:EG342_06675"/>
<dbReference type="AlphaFoldDB" id="A0A3G6RXS2"/>
<dbReference type="SUPFAM" id="SSF53448">
    <property type="entry name" value="Nucleotide-diphospho-sugar transferases"/>
    <property type="match status" value="1"/>
</dbReference>
<dbReference type="EMBL" id="CP033924">
    <property type="protein sequence ID" value="AZA81608.1"/>
    <property type="molecule type" value="Genomic_DNA"/>
</dbReference>
<dbReference type="InterPro" id="IPR007577">
    <property type="entry name" value="GlycoTrfase_DXD_sugar-bd_CS"/>
</dbReference>
<dbReference type="PANTHER" id="PTHR31834:SF1">
    <property type="entry name" value="INITIATION-SPECIFIC ALPHA-1,6-MANNOSYLTRANSFERASE"/>
    <property type="match status" value="1"/>
</dbReference>
<dbReference type="OrthoDB" id="277808at2"/>